<accession>A0A920CGH1</accession>
<dbReference type="CDD" id="cd01301">
    <property type="entry name" value="rDP_like"/>
    <property type="match status" value="1"/>
</dbReference>
<gene>
    <name evidence="1" type="ORF">J41TS12_09450</name>
</gene>
<dbReference type="PANTHER" id="PTHR10443">
    <property type="entry name" value="MICROSOMAL DIPEPTIDASE"/>
    <property type="match status" value="1"/>
</dbReference>
<organism evidence="1 2">
    <name type="scientific">Paenibacillus antibioticophila</name>
    <dbReference type="NCBI Taxonomy" id="1274374"/>
    <lineage>
        <taxon>Bacteria</taxon>
        <taxon>Bacillati</taxon>
        <taxon>Bacillota</taxon>
        <taxon>Bacilli</taxon>
        <taxon>Bacillales</taxon>
        <taxon>Paenibacillaceae</taxon>
        <taxon>Paenibacillus</taxon>
    </lineage>
</organism>
<dbReference type="SUPFAM" id="SSF51556">
    <property type="entry name" value="Metallo-dependent hydrolases"/>
    <property type="match status" value="1"/>
</dbReference>
<dbReference type="PROSITE" id="PS51365">
    <property type="entry name" value="RENAL_DIPEPTIDASE_2"/>
    <property type="match status" value="1"/>
</dbReference>
<comment type="caution">
    <text evidence="1">The sequence shown here is derived from an EMBL/GenBank/DDBJ whole genome shotgun (WGS) entry which is preliminary data.</text>
</comment>
<protein>
    <submittedName>
        <fullName evidence="1">Dipeptidase</fullName>
    </submittedName>
</protein>
<dbReference type="EMBL" id="BORR01000003">
    <property type="protein sequence ID" value="GIO36084.1"/>
    <property type="molecule type" value="Genomic_DNA"/>
</dbReference>
<dbReference type="Gene3D" id="3.20.20.140">
    <property type="entry name" value="Metal-dependent hydrolases"/>
    <property type="match status" value="1"/>
</dbReference>
<dbReference type="InterPro" id="IPR032466">
    <property type="entry name" value="Metal_Hydrolase"/>
</dbReference>
<dbReference type="RefSeq" id="WP_249412877.1">
    <property type="nucleotide sequence ID" value="NZ_BORR01000003.1"/>
</dbReference>
<dbReference type="AlphaFoldDB" id="A0A920CGH1"/>
<dbReference type="Pfam" id="PF01244">
    <property type="entry name" value="Peptidase_M19"/>
    <property type="match status" value="1"/>
</dbReference>
<dbReference type="Proteomes" id="UP000681162">
    <property type="component" value="Unassembled WGS sequence"/>
</dbReference>
<dbReference type="PANTHER" id="PTHR10443:SF12">
    <property type="entry name" value="DIPEPTIDASE"/>
    <property type="match status" value="1"/>
</dbReference>
<dbReference type="InterPro" id="IPR008257">
    <property type="entry name" value="Pept_M19"/>
</dbReference>
<name>A0A920CGH1_9BACL</name>
<evidence type="ECO:0000313" key="2">
    <source>
        <dbReference type="Proteomes" id="UP000681162"/>
    </source>
</evidence>
<dbReference type="GO" id="GO:0006508">
    <property type="term" value="P:proteolysis"/>
    <property type="evidence" value="ECO:0007669"/>
    <property type="project" value="InterPro"/>
</dbReference>
<keyword evidence="2" id="KW-1185">Reference proteome</keyword>
<evidence type="ECO:0000313" key="1">
    <source>
        <dbReference type="EMBL" id="GIO36084.1"/>
    </source>
</evidence>
<dbReference type="GO" id="GO:0070573">
    <property type="term" value="F:metallodipeptidase activity"/>
    <property type="evidence" value="ECO:0007669"/>
    <property type="project" value="InterPro"/>
</dbReference>
<proteinExistence type="predicted"/>
<reference evidence="1 2" key="1">
    <citation type="submission" date="2021-03" db="EMBL/GenBank/DDBJ databases">
        <title>Antimicrobial resistance genes in bacteria isolated from Japanese honey, and their potential for conferring macrolide and lincosamide resistance in the American foulbrood pathogen Paenibacillus larvae.</title>
        <authorList>
            <person name="Okamoto M."/>
            <person name="Kumagai M."/>
            <person name="Kanamori H."/>
            <person name="Takamatsu D."/>
        </authorList>
    </citation>
    <scope>NUCLEOTIDE SEQUENCE [LARGE SCALE GENOMIC DNA]</scope>
    <source>
        <strain evidence="1 2">J41TS12</strain>
    </source>
</reference>
<sequence>MERRMIDLHCDALSKLQLNRELQFLDDKRLDVNVERMIQGGVGVQCFAIYLSEKLGKPQMSYILDQLDLYTSEIVAQGIMPISTAQELEEAERQGRLGGLLSIEGADGLEGNLHYVKVCYERGVRLLGLTWNYANWAADGILEPGGRGLTPAGRELVRFCQRLGIILDVSHLSVKGFWELASMAEAAGTPLIASHSNAYTVCPHSRNLQDDQIRALISLDGRIGITFVPWFVKQTKTVERMDILPHLDHVCALGGEKHIMFGSDFDGIERHVKGLEHAGKYEEWADLLLKYYPEELVAGWLYGNAKAFLMRWLP</sequence>